<evidence type="ECO:0000313" key="1">
    <source>
        <dbReference type="EMBL" id="KAK5608752.1"/>
    </source>
</evidence>
<dbReference type="SUPFAM" id="SSF52058">
    <property type="entry name" value="L domain-like"/>
    <property type="match status" value="1"/>
</dbReference>
<accession>A0AAV9RIM3</accession>
<keyword evidence="2" id="KW-1185">Reference proteome</keyword>
<proteinExistence type="predicted"/>
<dbReference type="AlphaFoldDB" id="A0AAV9RIM3"/>
<dbReference type="InterPro" id="IPR032675">
    <property type="entry name" value="LRR_dom_sf"/>
</dbReference>
<gene>
    <name evidence="1" type="ORF">CRENBAI_020714</name>
</gene>
<dbReference type="Gene3D" id="3.80.10.10">
    <property type="entry name" value="Ribonuclease Inhibitor"/>
    <property type="match status" value="1"/>
</dbReference>
<organism evidence="1 2">
    <name type="scientific">Crenichthys baileyi</name>
    <name type="common">White River springfish</name>
    <dbReference type="NCBI Taxonomy" id="28760"/>
    <lineage>
        <taxon>Eukaryota</taxon>
        <taxon>Metazoa</taxon>
        <taxon>Chordata</taxon>
        <taxon>Craniata</taxon>
        <taxon>Vertebrata</taxon>
        <taxon>Euteleostomi</taxon>
        <taxon>Actinopterygii</taxon>
        <taxon>Neopterygii</taxon>
        <taxon>Teleostei</taxon>
        <taxon>Neoteleostei</taxon>
        <taxon>Acanthomorphata</taxon>
        <taxon>Ovalentaria</taxon>
        <taxon>Atherinomorphae</taxon>
        <taxon>Cyprinodontiformes</taxon>
        <taxon>Goodeidae</taxon>
        <taxon>Crenichthys</taxon>
    </lineage>
</organism>
<comment type="caution">
    <text evidence="1">The sequence shown here is derived from an EMBL/GenBank/DDBJ whole genome shotgun (WGS) entry which is preliminary data.</text>
</comment>
<name>A0AAV9RIM3_9TELE</name>
<protein>
    <submittedName>
        <fullName evidence="1">Uncharacterized protein</fullName>
    </submittedName>
</protein>
<dbReference type="EMBL" id="JAHHUM010001784">
    <property type="protein sequence ID" value="KAK5608752.1"/>
    <property type="molecule type" value="Genomic_DNA"/>
</dbReference>
<evidence type="ECO:0000313" key="2">
    <source>
        <dbReference type="Proteomes" id="UP001311232"/>
    </source>
</evidence>
<dbReference type="Proteomes" id="UP001311232">
    <property type="component" value="Unassembled WGS sequence"/>
</dbReference>
<sequence>MRPRLFAFPYSFIPAAKVLRMSRMFNEGIIVFCLSLLIDSSLTQTDDQENQEVYGVSTTEIPRTLRPGVTEVFFVGSRIGTIPSGAFAGNTELEKVEFMATNTTTIELGGFDGLIKLRSVEISNNPLSCPVSVFPAALQSCKDKPTDGWMDRWMFRLDKN</sequence>
<reference evidence="1 2" key="1">
    <citation type="submission" date="2021-06" db="EMBL/GenBank/DDBJ databases">
        <authorList>
            <person name="Palmer J.M."/>
        </authorList>
    </citation>
    <scope>NUCLEOTIDE SEQUENCE [LARGE SCALE GENOMIC DNA]</scope>
    <source>
        <strain evidence="1 2">MEX-2019</strain>
        <tissue evidence="1">Muscle</tissue>
    </source>
</reference>